<keyword evidence="4" id="KW-1185">Reference proteome</keyword>
<gene>
    <name evidence="3" type="ORF">ACFSFX_11365</name>
</gene>
<evidence type="ECO:0000313" key="4">
    <source>
        <dbReference type="Proteomes" id="UP001597307"/>
    </source>
</evidence>
<keyword evidence="2" id="KW-1133">Transmembrane helix</keyword>
<evidence type="ECO:0000256" key="2">
    <source>
        <dbReference type="SAM" id="Phobius"/>
    </source>
</evidence>
<keyword evidence="2" id="KW-0812">Transmembrane</keyword>
<dbReference type="RefSeq" id="WP_343878873.1">
    <property type="nucleotide sequence ID" value="NZ_BAAAIJ010000032.1"/>
</dbReference>
<dbReference type="Proteomes" id="UP001597307">
    <property type="component" value="Unassembled WGS sequence"/>
</dbReference>
<accession>A0ABW4Q8Y1</accession>
<feature type="transmembrane region" description="Helical" evidence="2">
    <location>
        <begin position="30"/>
        <end position="51"/>
    </location>
</feature>
<feature type="compositionally biased region" description="Polar residues" evidence="1">
    <location>
        <begin position="94"/>
        <end position="105"/>
    </location>
</feature>
<comment type="caution">
    <text evidence="3">The sequence shown here is derived from an EMBL/GenBank/DDBJ whole genome shotgun (WGS) entry which is preliminary data.</text>
</comment>
<proteinExistence type="predicted"/>
<evidence type="ECO:0000256" key="1">
    <source>
        <dbReference type="SAM" id="MobiDB-lite"/>
    </source>
</evidence>
<feature type="compositionally biased region" description="Basic and acidic residues" evidence="1">
    <location>
        <begin position="77"/>
        <end position="93"/>
    </location>
</feature>
<feature type="region of interest" description="Disordered" evidence="1">
    <location>
        <begin position="69"/>
        <end position="105"/>
    </location>
</feature>
<reference evidence="4" key="1">
    <citation type="journal article" date="2019" name="Int. J. Syst. Evol. Microbiol.">
        <title>The Global Catalogue of Microorganisms (GCM) 10K type strain sequencing project: providing services to taxonomists for standard genome sequencing and annotation.</title>
        <authorList>
            <consortium name="The Broad Institute Genomics Platform"/>
            <consortium name="The Broad Institute Genome Sequencing Center for Infectious Disease"/>
            <person name="Wu L."/>
            <person name="Ma J."/>
        </authorList>
    </citation>
    <scope>NUCLEOTIDE SEQUENCE [LARGE SCALE GENOMIC DNA]</scope>
    <source>
        <strain evidence="4">JCM 11496</strain>
    </source>
</reference>
<name>A0ABW4Q8Y1_9MICC</name>
<keyword evidence="2" id="KW-0472">Membrane</keyword>
<sequence>MIYLLNLVSTVSPVPDQEDGLRPGLDPSQVTPGLLGFVFTLVMVIVVIFLIRDMSKRIRRVRYQGMMDEAAGSENLEAAHDNDRTSGEHRANDSDSQPETTPGNR</sequence>
<organism evidence="3 4">
    <name type="scientific">Arthrobacter flavus</name>
    <dbReference type="NCBI Taxonomy" id="95172"/>
    <lineage>
        <taxon>Bacteria</taxon>
        <taxon>Bacillati</taxon>
        <taxon>Actinomycetota</taxon>
        <taxon>Actinomycetes</taxon>
        <taxon>Micrococcales</taxon>
        <taxon>Micrococcaceae</taxon>
        <taxon>Arthrobacter</taxon>
    </lineage>
</organism>
<evidence type="ECO:0000313" key="3">
    <source>
        <dbReference type="EMBL" id="MFD1847194.1"/>
    </source>
</evidence>
<dbReference type="EMBL" id="JBHUGA010000040">
    <property type="protein sequence ID" value="MFD1847194.1"/>
    <property type="molecule type" value="Genomic_DNA"/>
</dbReference>
<protein>
    <submittedName>
        <fullName evidence="3">Uncharacterized protein</fullName>
    </submittedName>
</protein>